<dbReference type="PROSITE" id="PS50885">
    <property type="entry name" value="HAMP"/>
    <property type="match status" value="1"/>
</dbReference>
<feature type="transmembrane region" description="Helical" evidence="5">
    <location>
        <begin position="236"/>
        <end position="256"/>
    </location>
</feature>
<dbReference type="EMBL" id="JARVLH010000002">
    <property type="protein sequence ID" value="MEX5284568.1"/>
    <property type="molecule type" value="Genomic_DNA"/>
</dbReference>
<evidence type="ECO:0000256" key="2">
    <source>
        <dbReference type="ARBA" id="ARBA00029447"/>
    </source>
</evidence>
<dbReference type="InterPro" id="IPR004089">
    <property type="entry name" value="MCPsignal_dom"/>
</dbReference>
<reference evidence="8 9" key="1">
    <citation type="submission" date="2023-04" db="EMBL/GenBank/DDBJ databases">
        <title>Genome Sequence of Selenomonas sputigena ATCC 33150.</title>
        <authorList>
            <person name="Miller D.P."/>
            <person name="Anvari S."/>
            <person name="Polson S.W."/>
            <person name="Macdonald M."/>
            <person name="Mcdowell J.V."/>
        </authorList>
    </citation>
    <scope>NUCLEOTIDE SEQUENCE [LARGE SCALE GENOMIC DNA]</scope>
    <source>
        <strain evidence="8 9">ATCC 33150</strain>
    </source>
</reference>
<dbReference type="Gene3D" id="1.10.287.950">
    <property type="entry name" value="Methyl-accepting chemotaxis protein"/>
    <property type="match status" value="1"/>
</dbReference>
<evidence type="ECO:0000256" key="5">
    <source>
        <dbReference type="SAM" id="Phobius"/>
    </source>
</evidence>
<keyword evidence="5" id="KW-0812">Transmembrane</keyword>
<comment type="caution">
    <text evidence="8">The sequence shown here is derived from an EMBL/GenBank/DDBJ whole genome shotgun (WGS) entry which is preliminary data.</text>
</comment>
<evidence type="ECO:0000256" key="3">
    <source>
        <dbReference type="PROSITE-ProRule" id="PRU00284"/>
    </source>
</evidence>
<dbReference type="Pfam" id="PF00015">
    <property type="entry name" value="MCPsignal"/>
    <property type="match status" value="1"/>
</dbReference>
<feature type="domain" description="HAMP" evidence="7">
    <location>
        <begin position="252"/>
        <end position="304"/>
    </location>
</feature>
<comment type="similarity">
    <text evidence="2">Belongs to the methyl-accepting chemotaxis (MCP) protein family.</text>
</comment>
<proteinExistence type="inferred from homology"/>
<evidence type="ECO:0000256" key="4">
    <source>
        <dbReference type="SAM" id="Coils"/>
    </source>
</evidence>
<gene>
    <name evidence="8" type="ORF">QCO44_02780</name>
</gene>
<evidence type="ECO:0000313" key="8">
    <source>
        <dbReference type="EMBL" id="MEX5284568.1"/>
    </source>
</evidence>
<feature type="coiled-coil region" evidence="4">
    <location>
        <begin position="356"/>
        <end position="383"/>
    </location>
</feature>
<organism evidence="8 9">
    <name type="scientific">Selenomonas sputigena</name>
    <dbReference type="NCBI Taxonomy" id="69823"/>
    <lineage>
        <taxon>Bacteria</taxon>
        <taxon>Bacillati</taxon>
        <taxon>Bacillota</taxon>
        <taxon>Negativicutes</taxon>
        <taxon>Selenomonadales</taxon>
        <taxon>Selenomonadaceae</taxon>
        <taxon>Selenomonas</taxon>
    </lineage>
</organism>
<feature type="transmembrane region" description="Helical" evidence="5">
    <location>
        <begin position="210"/>
        <end position="230"/>
    </location>
</feature>
<dbReference type="SMART" id="SM00283">
    <property type="entry name" value="MA"/>
    <property type="match status" value="1"/>
</dbReference>
<dbReference type="InterPro" id="IPR024096">
    <property type="entry name" value="NO_sig/Golgi_transp_ligand-bd"/>
</dbReference>
<dbReference type="Proteomes" id="UP001559623">
    <property type="component" value="Unassembled WGS sequence"/>
</dbReference>
<dbReference type="InterPro" id="IPR003660">
    <property type="entry name" value="HAMP_dom"/>
</dbReference>
<evidence type="ECO:0000313" key="9">
    <source>
        <dbReference type="Proteomes" id="UP001559623"/>
    </source>
</evidence>
<dbReference type="Gene3D" id="3.90.1520.10">
    <property type="entry name" value="H-NOX domain"/>
    <property type="match status" value="1"/>
</dbReference>
<dbReference type="SUPFAM" id="SSF111126">
    <property type="entry name" value="Ligand-binding domain in the NO signalling and Golgi transport"/>
    <property type="match status" value="1"/>
</dbReference>
<dbReference type="Pfam" id="PF07700">
    <property type="entry name" value="HNOB"/>
    <property type="match status" value="1"/>
</dbReference>
<dbReference type="InterPro" id="IPR038158">
    <property type="entry name" value="H-NOX_domain_sf"/>
</dbReference>
<sequence length="609" mass="66474">MLQEMMEEEQIMKGTVVATWMDTAQKLWGGSAVGEACRAAGWTEGRMFTPLEDVADGEVQAFVDALAKYMGQTSETLWYEIGRDNILTFASVYPSFFEGKNIYTFLASIYNVHVEIVKKIPGANPPLLKMTPLSEHEAELLYKSKRSLIPYFRGLLKGAIDYFKEPVEVKVVEEGNGVARLRLHFKERILEKRSFALNCMMGVLSRSLPVKFALASFAASLVLSALFWAFGVSAVVFAFPVLMGIVSGGAAFLLLAPLRLLRRELTDIAEHRFSADLVLTSRDEFEEMGALIDAYKKSMRADFTGFRGMGDELISYGGKFNELASNMSHASAHIAEVVDSVAEATTESASSTGQVAEVLRRNVEALQQVVSSQEKNNRSLAEAVDNVARGFDGVRSSSDALGKSMENFAAVRDAADSLKQETEKIISIANMVTEIASQTNLLALNASVEAARAGEQGRGFAVVAQEIGKLAAESREQAETITSDVRNITRIINDVVASIDAEYKALGKESGELVEVVESNNAFVANIREVSTSIGSIIARLNDEMGRMNDAIGQVRNVAGLSEENSASAKAVNETVADHHGKLQDMMEKIQDFQKIAVSFSDDLKNFKI</sequence>
<keyword evidence="5" id="KW-0472">Membrane</keyword>
<accession>A0ABV3X305</accession>
<name>A0ABV3X305_9FIRM</name>
<dbReference type="SUPFAM" id="SSF58104">
    <property type="entry name" value="Methyl-accepting chemotaxis protein (MCP) signaling domain"/>
    <property type="match status" value="1"/>
</dbReference>
<keyword evidence="5" id="KW-1133">Transmembrane helix</keyword>
<evidence type="ECO:0000259" key="7">
    <source>
        <dbReference type="PROSITE" id="PS50885"/>
    </source>
</evidence>
<protein>
    <submittedName>
        <fullName evidence="8">Heme NO-binding domain-containing protein</fullName>
    </submittedName>
</protein>
<keyword evidence="4" id="KW-0175">Coiled coil</keyword>
<dbReference type="PROSITE" id="PS50111">
    <property type="entry name" value="CHEMOTAXIS_TRANSDUC_2"/>
    <property type="match status" value="1"/>
</dbReference>
<dbReference type="PANTHER" id="PTHR32089">
    <property type="entry name" value="METHYL-ACCEPTING CHEMOTAXIS PROTEIN MCPB"/>
    <property type="match status" value="1"/>
</dbReference>
<keyword evidence="9" id="KW-1185">Reference proteome</keyword>
<dbReference type="InterPro" id="IPR011644">
    <property type="entry name" value="Heme_NO-bd"/>
</dbReference>
<evidence type="ECO:0000259" key="6">
    <source>
        <dbReference type="PROSITE" id="PS50111"/>
    </source>
</evidence>
<evidence type="ECO:0000256" key="1">
    <source>
        <dbReference type="ARBA" id="ARBA00023224"/>
    </source>
</evidence>
<dbReference type="PANTHER" id="PTHR32089:SF112">
    <property type="entry name" value="LYSOZYME-LIKE PROTEIN-RELATED"/>
    <property type="match status" value="1"/>
</dbReference>
<keyword evidence="1 3" id="KW-0807">Transducer</keyword>
<feature type="domain" description="Methyl-accepting transducer" evidence="6">
    <location>
        <begin position="323"/>
        <end position="580"/>
    </location>
</feature>